<organism evidence="1 2">
    <name type="scientific">Paramuricea clavata</name>
    <name type="common">Red gorgonian</name>
    <name type="synonym">Violescent sea-whip</name>
    <dbReference type="NCBI Taxonomy" id="317549"/>
    <lineage>
        <taxon>Eukaryota</taxon>
        <taxon>Metazoa</taxon>
        <taxon>Cnidaria</taxon>
        <taxon>Anthozoa</taxon>
        <taxon>Octocorallia</taxon>
        <taxon>Malacalcyonacea</taxon>
        <taxon>Plexauridae</taxon>
        <taxon>Paramuricea</taxon>
    </lineage>
</organism>
<gene>
    <name evidence="1" type="ORF">PACLA_8A056775</name>
</gene>
<name>A0A7D9I140_PARCT</name>
<dbReference type="AlphaFoldDB" id="A0A7D9I140"/>
<reference evidence="1" key="1">
    <citation type="submission" date="2020-04" db="EMBL/GenBank/DDBJ databases">
        <authorList>
            <person name="Alioto T."/>
            <person name="Alioto T."/>
            <person name="Gomez Garrido J."/>
        </authorList>
    </citation>
    <scope>NUCLEOTIDE SEQUENCE</scope>
    <source>
        <strain evidence="1">A484AB</strain>
    </source>
</reference>
<proteinExistence type="predicted"/>
<evidence type="ECO:0000313" key="2">
    <source>
        <dbReference type="Proteomes" id="UP001152795"/>
    </source>
</evidence>
<keyword evidence="2" id="KW-1185">Reference proteome</keyword>
<comment type="caution">
    <text evidence="1">The sequence shown here is derived from an EMBL/GenBank/DDBJ whole genome shotgun (WGS) entry which is preliminary data.</text>
</comment>
<accession>A0A7D9I140</accession>
<protein>
    <submittedName>
        <fullName evidence="1">Uncharacterized protein</fullName>
    </submittedName>
</protein>
<evidence type="ECO:0000313" key="1">
    <source>
        <dbReference type="EMBL" id="CAB3994766.1"/>
    </source>
</evidence>
<sequence>FENLVLLDLRLLYIENLKICIAAGVKWSEVMMNSTIKRAKCREKNALMSLPFLDVPCNRKERKKRIAHHLPSICFGSTQYRIATLQESKLSQSYNTKKHARKVQHLRFGKPTIGELTLSDKHKKSHNKSQRVKNSESLLLICQKVEHIKNIQKNGKWHVEKPSAPFRFTFPAFPAREEFVFRNRYRNLKKLHSEKEIPW</sequence>
<dbReference type="EMBL" id="CACRXK020002534">
    <property type="protein sequence ID" value="CAB3994766.1"/>
    <property type="molecule type" value="Genomic_DNA"/>
</dbReference>
<feature type="non-terminal residue" evidence="1">
    <location>
        <position position="1"/>
    </location>
</feature>
<dbReference type="Proteomes" id="UP001152795">
    <property type="component" value="Unassembled WGS sequence"/>
</dbReference>